<evidence type="ECO:0000313" key="1">
    <source>
        <dbReference type="EMBL" id="WNO29752.1"/>
    </source>
</evidence>
<dbReference type="EMBL" id="OQ884030">
    <property type="protein sequence ID" value="WNO29752.1"/>
    <property type="molecule type" value="Genomic_DNA"/>
</dbReference>
<protein>
    <submittedName>
        <fullName evidence="1">Uncharacterized protein</fullName>
    </submittedName>
</protein>
<accession>A0AA96KR72</accession>
<organism evidence="1">
    <name type="scientific">Bacillus phage SDFMU_Pbc</name>
    <dbReference type="NCBI Taxonomy" id="3076135"/>
    <lineage>
        <taxon>Viruses</taxon>
        <taxon>Duplodnaviria</taxon>
        <taxon>Heunggongvirae</taxon>
        <taxon>Uroviricota</taxon>
        <taxon>Caudoviricetes</taxon>
        <taxon>Herelleviridae</taxon>
        <taxon>Bastillevirinae</taxon>
        <taxon>Agatevirus</taxon>
        <taxon>Agatevirus agate</taxon>
    </lineage>
</organism>
<proteinExistence type="predicted"/>
<name>A0AA96KR72_9CAUD</name>
<sequence length="146" mass="17231">MNQTNAKHYTESDREIMYQIANLFLKDIDEAFDHMYEINDQLKEELEYTVHHNDATFFNSTFTTPYEAIQAVDHSQYDHDGYVMYHNYGGVTSFETFKIPHMLEYDMLDIVALILHSVDKVNFNFKKDVADLVDQLSDAFPRRQTT</sequence>
<reference evidence="1" key="1">
    <citation type="submission" date="2023-04" db="EMBL/GenBank/DDBJ databases">
        <authorList>
            <person name="Zhang X."/>
        </authorList>
    </citation>
    <scope>NUCLEOTIDE SEQUENCE</scope>
</reference>